<accession>A0A5J4W6V0</accession>
<dbReference type="AlphaFoldDB" id="A0A5J4W6V0"/>
<dbReference type="Proteomes" id="UP000324800">
    <property type="component" value="Unassembled WGS sequence"/>
</dbReference>
<reference evidence="1 2" key="1">
    <citation type="submission" date="2019-03" db="EMBL/GenBank/DDBJ databases">
        <title>Single cell metagenomics reveals metabolic interactions within the superorganism composed of flagellate Streblomastix strix and complex community of Bacteroidetes bacteria on its surface.</title>
        <authorList>
            <person name="Treitli S.C."/>
            <person name="Kolisko M."/>
            <person name="Husnik F."/>
            <person name="Keeling P."/>
            <person name="Hampl V."/>
        </authorList>
    </citation>
    <scope>NUCLEOTIDE SEQUENCE [LARGE SCALE GENOMIC DNA]</scope>
    <source>
        <strain evidence="1">ST1C</strain>
    </source>
</reference>
<comment type="caution">
    <text evidence="1">The sequence shown here is derived from an EMBL/GenBank/DDBJ whole genome shotgun (WGS) entry which is preliminary data.</text>
</comment>
<evidence type="ECO:0000313" key="1">
    <source>
        <dbReference type="EMBL" id="KAA6390412.1"/>
    </source>
</evidence>
<dbReference type="EMBL" id="SNRW01003228">
    <property type="protein sequence ID" value="KAA6390412.1"/>
    <property type="molecule type" value="Genomic_DNA"/>
</dbReference>
<organism evidence="1 2">
    <name type="scientific">Streblomastix strix</name>
    <dbReference type="NCBI Taxonomy" id="222440"/>
    <lineage>
        <taxon>Eukaryota</taxon>
        <taxon>Metamonada</taxon>
        <taxon>Preaxostyla</taxon>
        <taxon>Oxymonadida</taxon>
        <taxon>Streblomastigidae</taxon>
        <taxon>Streblomastix</taxon>
    </lineage>
</organism>
<sequence length="240" mass="28571">MYHSPILYGERLQTFNRPISQGKTTARQLYERKIEQLKFTLKKQIIKLNDITPPFEQKISELERAYKLTQESGELEKEKYFTYYEKILNDCKAQIMYNAQAQREISARIEKEFKINSEKMRDALIADHDVMENDMDQFSEGLGMSLSAVNTQIQQQKDERSHGLEQHQNEYLQLLADSQQRIQQYKKTRIQADKDISDWHNQLMEEVLLMLHQRRREREHDEDNLLSALQEMSANLIATR</sequence>
<name>A0A5J4W6V0_9EUKA</name>
<proteinExistence type="predicted"/>
<evidence type="ECO:0000313" key="2">
    <source>
        <dbReference type="Proteomes" id="UP000324800"/>
    </source>
</evidence>
<gene>
    <name evidence="1" type="ORF">EZS28_014059</name>
</gene>
<protein>
    <submittedName>
        <fullName evidence="1">Uncharacterized protein</fullName>
    </submittedName>
</protein>